<reference evidence="2 3" key="1">
    <citation type="journal article" date="2015" name="Mol. Plant Microbe Interact.">
        <title>Comparative Genomic Analysis of Pseudomonas chlororaphis PCL1606 Reveals New Insight into Antifungal Compounds Involved in Biocontrol.</title>
        <authorList>
            <person name="Calderon C.E."/>
            <person name="Ramos C."/>
            <person name="de Vicente A."/>
            <person name="Cazorla F.M."/>
        </authorList>
    </citation>
    <scope>NUCLEOTIDE SEQUENCE [LARGE SCALE GENOMIC DNA]</scope>
    <source>
        <strain evidence="2 3">PCL1606</strain>
    </source>
</reference>
<dbReference type="Pfam" id="PF07366">
    <property type="entry name" value="SnoaL"/>
    <property type="match status" value="1"/>
</dbReference>
<dbReference type="PANTHER" id="PTHR38436">
    <property type="entry name" value="POLYKETIDE CYCLASE SNOAL-LIKE DOMAIN"/>
    <property type="match status" value="1"/>
</dbReference>
<name>A0A0D5Y123_9PSED</name>
<organism evidence="2 3">
    <name type="scientific">Pseudomonas chlororaphis</name>
    <dbReference type="NCBI Taxonomy" id="587753"/>
    <lineage>
        <taxon>Bacteria</taxon>
        <taxon>Pseudomonadati</taxon>
        <taxon>Pseudomonadota</taxon>
        <taxon>Gammaproteobacteria</taxon>
        <taxon>Pseudomonadales</taxon>
        <taxon>Pseudomonadaceae</taxon>
        <taxon>Pseudomonas</taxon>
    </lineage>
</organism>
<dbReference type="PANTHER" id="PTHR38436:SF1">
    <property type="entry name" value="ESTER CYCLASE"/>
    <property type="match status" value="1"/>
</dbReference>
<dbReference type="Gene3D" id="3.10.450.50">
    <property type="match status" value="1"/>
</dbReference>
<protein>
    <submittedName>
        <fullName evidence="2">Polyketide cyclase</fullName>
    </submittedName>
</protein>
<keyword evidence="1" id="KW-0732">Signal</keyword>
<sequence length="151" mass="17227">MKRLLPLAALALAFTAQAQAAYTEQEQRNKLTVLEFYEQGLNRKNFEAAAPYLGERYIQHNPNAEDGVEGFRKFVAFLKQRYPDSRSEVEQVFVDGDFVILHVRNTGRVPGEIKSIIDIFRLEQGKIVEHWDSIQTVPEKSANPNGMFLGK</sequence>
<evidence type="ECO:0000313" key="2">
    <source>
        <dbReference type="EMBL" id="AKA24659.1"/>
    </source>
</evidence>
<dbReference type="OrthoDB" id="9812089at2"/>
<dbReference type="EMBL" id="CP011110">
    <property type="protein sequence ID" value="AKA24659.1"/>
    <property type="molecule type" value="Genomic_DNA"/>
</dbReference>
<feature type="chain" id="PRO_5002299376" evidence="1">
    <location>
        <begin position="21"/>
        <end position="151"/>
    </location>
</feature>
<feature type="signal peptide" evidence="1">
    <location>
        <begin position="1"/>
        <end position="20"/>
    </location>
</feature>
<accession>A0A0D5Y123</accession>
<evidence type="ECO:0000313" key="3">
    <source>
        <dbReference type="Proteomes" id="UP000032748"/>
    </source>
</evidence>
<dbReference type="Proteomes" id="UP000032748">
    <property type="component" value="Chromosome"/>
</dbReference>
<dbReference type="GO" id="GO:0030638">
    <property type="term" value="P:polyketide metabolic process"/>
    <property type="evidence" value="ECO:0007669"/>
    <property type="project" value="InterPro"/>
</dbReference>
<dbReference type="InterPro" id="IPR032710">
    <property type="entry name" value="NTF2-like_dom_sf"/>
</dbReference>
<dbReference type="RefSeq" id="WP_045883275.1">
    <property type="nucleotide sequence ID" value="NZ_CP011110.1"/>
</dbReference>
<dbReference type="KEGG" id="pcz:PCL1606_32080"/>
<dbReference type="PATRIC" id="fig|587753.10.peg.3201"/>
<dbReference type="AlphaFoldDB" id="A0A0D5Y123"/>
<gene>
    <name evidence="2" type="ORF">PCL1606_32080</name>
</gene>
<dbReference type="InterPro" id="IPR009959">
    <property type="entry name" value="Cyclase_SnoaL-like"/>
</dbReference>
<dbReference type="SUPFAM" id="SSF54427">
    <property type="entry name" value="NTF2-like"/>
    <property type="match status" value="1"/>
</dbReference>
<proteinExistence type="predicted"/>
<evidence type="ECO:0000256" key="1">
    <source>
        <dbReference type="SAM" id="SignalP"/>
    </source>
</evidence>